<sequence length="67" mass="7345">MSLFTAGNTPTQGEEGASVRGDLPDSDPAEEEEEAAWWGRAFHIQLLAARLLDLCSKDHLCLVFLQS</sequence>
<evidence type="ECO:0000313" key="2">
    <source>
        <dbReference type="EMBL" id="KYO23180.1"/>
    </source>
</evidence>
<feature type="compositionally biased region" description="Acidic residues" evidence="1">
    <location>
        <begin position="24"/>
        <end position="34"/>
    </location>
</feature>
<feature type="compositionally biased region" description="Polar residues" evidence="1">
    <location>
        <begin position="1"/>
        <end position="12"/>
    </location>
</feature>
<comment type="caution">
    <text evidence="2">The sequence shown here is derived from an EMBL/GenBank/DDBJ whole genome shotgun (WGS) entry which is preliminary data.</text>
</comment>
<keyword evidence="3" id="KW-1185">Reference proteome</keyword>
<proteinExistence type="predicted"/>
<evidence type="ECO:0000256" key="1">
    <source>
        <dbReference type="SAM" id="MobiDB-lite"/>
    </source>
</evidence>
<protein>
    <submittedName>
        <fullName evidence="2">Uncharacterized protein</fullName>
    </submittedName>
</protein>
<gene>
    <name evidence="2" type="ORF">Y1Q_0005617</name>
</gene>
<dbReference type="EMBL" id="AKHW03006215">
    <property type="protein sequence ID" value="KYO23180.1"/>
    <property type="molecule type" value="Genomic_DNA"/>
</dbReference>
<organism evidence="2 3">
    <name type="scientific">Alligator mississippiensis</name>
    <name type="common">American alligator</name>
    <dbReference type="NCBI Taxonomy" id="8496"/>
    <lineage>
        <taxon>Eukaryota</taxon>
        <taxon>Metazoa</taxon>
        <taxon>Chordata</taxon>
        <taxon>Craniata</taxon>
        <taxon>Vertebrata</taxon>
        <taxon>Euteleostomi</taxon>
        <taxon>Archelosauria</taxon>
        <taxon>Archosauria</taxon>
        <taxon>Crocodylia</taxon>
        <taxon>Alligatoridae</taxon>
        <taxon>Alligatorinae</taxon>
        <taxon>Alligator</taxon>
    </lineage>
</organism>
<evidence type="ECO:0000313" key="3">
    <source>
        <dbReference type="Proteomes" id="UP000050525"/>
    </source>
</evidence>
<accession>A0A151MFL5</accession>
<dbReference type="AlphaFoldDB" id="A0A151MFL5"/>
<name>A0A151MFL5_ALLMI</name>
<feature type="region of interest" description="Disordered" evidence="1">
    <location>
        <begin position="1"/>
        <end position="34"/>
    </location>
</feature>
<reference evidence="2 3" key="1">
    <citation type="journal article" date="2012" name="Genome Biol.">
        <title>Sequencing three crocodilian genomes to illuminate the evolution of archosaurs and amniotes.</title>
        <authorList>
            <person name="St John J.A."/>
            <person name="Braun E.L."/>
            <person name="Isberg S.R."/>
            <person name="Miles L.G."/>
            <person name="Chong A.Y."/>
            <person name="Gongora J."/>
            <person name="Dalzell P."/>
            <person name="Moran C."/>
            <person name="Bed'hom B."/>
            <person name="Abzhanov A."/>
            <person name="Burgess S.C."/>
            <person name="Cooksey A.M."/>
            <person name="Castoe T.A."/>
            <person name="Crawford N.G."/>
            <person name="Densmore L.D."/>
            <person name="Drew J.C."/>
            <person name="Edwards S.V."/>
            <person name="Faircloth B.C."/>
            <person name="Fujita M.K."/>
            <person name="Greenwold M.J."/>
            <person name="Hoffmann F.G."/>
            <person name="Howard J.M."/>
            <person name="Iguchi T."/>
            <person name="Janes D.E."/>
            <person name="Khan S.Y."/>
            <person name="Kohno S."/>
            <person name="de Koning A.J."/>
            <person name="Lance S.L."/>
            <person name="McCarthy F.M."/>
            <person name="McCormack J.E."/>
            <person name="Merchant M.E."/>
            <person name="Peterson D.G."/>
            <person name="Pollock D.D."/>
            <person name="Pourmand N."/>
            <person name="Raney B.J."/>
            <person name="Roessler K.A."/>
            <person name="Sanford J.R."/>
            <person name="Sawyer R.H."/>
            <person name="Schmidt C.J."/>
            <person name="Triplett E.W."/>
            <person name="Tuberville T.D."/>
            <person name="Venegas-Anaya M."/>
            <person name="Howard J.T."/>
            <person name="Jarvis E.D."/>
            <person name="Guillette L.J.Jr."/>
            <person name="Glenn T.C."/>
            <person name="Green R.E."/>
            <person name="Ray D.A."/>
        </authorList>
    </citation>
    <scope>NUCLEOTIDE SEQUENCE [LARGE SCALE GENOMIC DNA]</scope>
    <source>
        <strain evidence="2">KSC_2009_1</strain>
    </source>
</reference>
<dbReference type="Proteomes" id="UP000050525">
    <property type="component" value="Unassembled WGS sequence"/>
</dbReference>